<dbReference type="Proteomes" id="UP000007305">
    <property type="component" value="Chromosome 8"/>
</dbReference>
<feature type="compositionally biased region" description="Polar residues" evidence="1">
    <location>
        <begin position="229"/>
        <end position="242"/>
    </location>
</feature>
<dbReference type="InParanoid" id="A0A804QMI9"/>
<feature type="region of interest" description="Disordered" evidence="1">
    <location>
        <begin position="1"/>
        <end position="35"/>
    </location>
</feature>
<reference evidence="3" key="1">
    <citation type="journal article" date="2009" name="Science">
        <title>The B73 maize genome: complexity, diversity, and dynamics.</title>
        <authorList>
            <person name="Schnable P.S."/>
            <person name="Ware D."/>
            <person name="Fulton R.S."/>
            <person name="Stein J.C."/>
            <person name="Wei F."/>
            <person name="Pasternak S."/>
            <person name="Liang C."/>
            <person name="Zhang J."/>
            <person name="Fulton L."/>
            <person name="Graves T.A."/>
            <person name="Minx P."/>
            <person name="Reily A.D."/>
            <person name="Courtney L."/>
            <person name="Kruchowski S.S."/>
            <person name="Tomlinson C."/>
            <person name="Strong C."/>
            <person name="Delehaunty K."/>
            <person name="Fronick C."/>
            <person name="Courtney B."/>
            <person name="Rock S.M."/>
            <person name="Belter E."/>
            <person name="Du F."/>
            <person name="Kim K."/>
            <person name="Abbott R.M."/>
            <person name="Cotton M."/>
            <person name="Levy A."/>
            <person name="Marchetto P."/>
            <person name="Ochoa K."/>
            <person name="Jackson S.M."/>
            <person name="Gillam B."/>
            <person name="Chen W."/>
            <person name="Yan L."/>
            <person name="Higginbotham J."/>
            <person name="Cardenas M."/>
            <person name="Waligorski J."/>
            <person name="Applebaum E."/>
            <person name="Phelps L."/>
            <person name="Falcone J."/>
            <person name="Kanchi K."/>
            <person name="Thane T."/>
            <person name="Scimone A."/>
            <person name="Thane N."/>
            <person name="Henke J."/>
            <person name="Wang T."/>
            <person name="Ruppert J."/>
            <person name="Shah N."/>
            <person name="Rotter K."/>
            <person name="Hodges J."/>
            <person name="Ingenthron E."/>
            <person name="Cordes M."/>
            <person name="Kohlberg S."/>
            <person name="Sgro J."/>
            <person name="Delgado B."/>
            <person name="Mead K."/>
            <person name="Chinwalla A."/>
            <person name="Leonard S."/>
            <person name="Crouse K."/>
            <person name="Collura K."/>
            <person name="Kudrna D."/>
            <person name="Currie J."/>
            <person name="He R."/>
            <person name="Angelova A."/>
            <person name="Rajasekar S."/>
            <person name="Mueller T."/>
            <person name="Lomeli R."/>
            <person name="Scara G."/>
            <person name="Ko A."/>
            <person name="Delaney K."/>
            <person name="Wissotski M."/>
            <person name="Lopez G."/>
            <person name="Campos D."/>
            <person name="Braidotti M."/>
            <person name="Ashley E."/>
            <person name="Golser W."/>
            <person name="Kim H."/>
            <person name="Lee S."/>
            <person name="Lin J."/>
            <person name="Dujmic Z."/>
            <person name="Kim W."/>
            <person name="Talag J."/>
            <person name="Zuccolo A."/>
            <person name="Fan C."/>
            <person name="Sebastian A."/>
            <person name="Kramer M."/>
            <person name="Spiegel L."/>
            <person name="Nascimento L."/>
            <person name="Zutavern T."/>
            <person name="Miller B."/>
            <person name="Ambroise C."/>
            <person name="Muller S."/>
            <person name="Spooner W."/>
            <person name="Narechania A."/>
            <person name="Ren L."/>
            <person name="Wei S."/>
            <person name="Kumari S."/>
            <person name="Faga B."/>
            <person name="Levy M.J."/>
            <person name="McMahan L."/>
            <person name="Van Buren P."/>
            <person name="Vaughn M.W."/>
            <person name="Ying K."/>
            <person name="Yeh C.-T."/>
            <person name="Emrich S.J."/>
            <person name="Jia Y."/>
            <person name="Kalyanaraman A."/>
            <person name="Hsia A.-P."/>
            <person name="Barbazuk W.B."/>
            <person name="Baucom R.S."/>
            <person name="Brutnell T.P."/>
            <person name="Carpita N.C."/>
            <person name="Chaparro C."/>
            <person name="Chia J.-M."/>
            <person name="Deragon J.-M."/>
            <person name="Estill J.C."/>
            <person name="Fu Y."/>
            <person name="Jeddeloh J.A."/>
            <person name="Han Y."/>
            <person name="Lee H."/>
            <person name="Li P."/>
            <person name="Lisch D.R."/>
            <person name="Liu S."/>
            <person name="Liu Z."/>
            <person name="Nagel D.H."/>
            <person name="McCann M.C."/>
            <person name="SanMiguel P."/>
            <person name="Myers A.M."/>
            <person name="Nettleton D."/>
            <person name="Nguyen J."/>
            <person name="Penning B.W."/>
            <person name="Ponnala L."/>
            <person name="Schneider K.L."/>
            <person name="Schwartz D.C."/>
            <person name="Sharma A."/>
            <person name="Soderlund C."/>
            <person name="Springer N.M."/>
            <person name="Sun Q."/>
            <person name="Wang H."/>
            <person name="Waterman M."/>
            <person name="Westerman R."/>
            <person name="Wolfgruber T.K."/>
            <person name="Yang L."/>
            <person name="Yu Y."/>
            <person name="Zhang L."/>
            <person name="Zhou S."/>
            <person name="Zhu Q."/>
            <person name="Bennetzen J.L."/>
            <person name="Dawe R.K."/>
            <person name="Jiang J."/>
            <person name="Jiang N."/>
            <person name="Presting G.G."/>
            <person name="Wessler S.R."/>
            <person name="Aluru S."/>
            <person name="Martienssen R.A."/>
            <person name="Clifton S.W."/>
            <person name="McCombie W.R."/>
            <person name="Wing R.A."/>
            <person name="Wilson R.K."/>
        </authorList>
    </citation>
    <scope>NUCLEOTIDE SEQUENCE [LARGE SCALE GENOMIC DNA]</scope>
    <source>
        <strain evidence="3">cv. B73</strain>
    </source>
</reference>
<keyword evidence="3" id="KW-1185">Reference proteome</keyword>
<feature type="region of interest" description="Disordered" evidence="1">
    <location>
        <begin position="274"/>
        <end position="302"/>
    </location>
</feature>
<evidence type="ECO:0000313" key="2">
    <source>
        <dbReference type="EnsemblPlants" id="Zm00001eb341320_P001"/>
    </source>
</evidence>
<dbReference type="PANTHER" id="PTHR35118:SF3">
    <property type="entry name" value="PROTEIN KINASE SUPERFAMILY PROTEIN"/>
    <property type="match status" value="1"/>
</dbReference>
<evidence type="ECO:0000313" key="3">
    <source>
        <dbReference type="Proteomes" id="UP000007305"/>
    </source>
</evidence>
<dbReference type="GO" id="GO:0046912">
    <property type="term" value="F:acyltransferase activity, acyl groups converted into alkyl on transfer"/>
    <property type="evidence" value="ECO:0007669"/>
    <property type="project" value="InterPro"/>
</dbReference>
<organism evidence="2 3">
    <name type="scientific">Zea mays</name>
    <name type="common">Maize</name>
    <dbReference type="NCBI Taxonomy" id="4577"/>
    <lineage>
        <taxon>Eukaryota</taxon>
        <taxon>Viridiplantae</taxon>
        <taxon>Streptophyta</taxon>
        <taxon>Embryophyta</taxon>
        <taxon>Tracheophyta</taxon>
        <taxon>Spermatophyta</taxon>
        <taxon>Magnoliopsida</taxon>
        <taxon>Liliopsida</taxon>
        <taxon>Poales</taxon>
        <taxon>Poaceae</taxon>
        <taxon>PACMAD clade</taxon>
        <taxon>Panicoideae</taxon>
        <taxon>Andropogonodae</taxon>
        <taxon>Andropogoneae</taxon>
        <taxon>Tripsacinae</taxon>
        <taxon>Zea</taxon>
    </lineage>
</organism>
<feature type="region of interest" description="Disordered" evidence="1">
    <location>
        <begin position="385"/>
        <end position="429"/>
    </location>
</feature>
<protein>
    <submittedName>
        <fullName evidence="2">Uncharacterized protein</fullName>
    </submittedName>
</protein>
<feature type="compositionally biased region" description="Basic residues" evidence="1">
    <location>
        <begin position="21"/>
        <end position="34"/>
    </location>
</feature>
<dbReference type="PANTHER" id="PTHR35118">
    <property type="entry name" value="KINASE FAMILY PROTEIN"/>
    <property type="match status" value="1"/>
</dbReference>
<reference evidence="2" key="2">
    <citation type="submission" date="2019-07" db="EMBL/GenBank/DDBJ databases">
        <authorList>
            <person name="Seetharam A."/>
            <person name="Woodhouse M."/>
            <person name="Cannon E."/>
        </authorList>
    </citation>
    <scope>NUCLEOTIDE SEQUENCE [LARGE SCALE GENOMIC DNA]</scope>
    <source>
        <strain evidence="2">cv. B73</strain>
    </source>
</reference>
<accession>A0A804QMI9</accession>
<sequence length="429" mass="46979">MVGRYRDQSPDRTSVGSASAPKKHSASSRGRRRNFSSSTCKDFLRKFVDSELLTSSLEDWFSGHSEDCGFRKPGFNVPFELTELQNFDYALEGVTFQQLRSHSPEIVELQEEAAVDVKPHETLRLEIGVGKDLVSNLVSGLLTIGPCFGGAIDDAARYFKDACDSSSDTCLAVLRLLMISPIWVMWVEDLNTYQMFNDRPEPEFINILTSIESHLMLFRHPRARRGSASAHSLTSPGSSATSLCPRPSSFEPRPCPHSLPHLISRSPAPARALLTPPDIVRDPCPPPRPSSSPDTAPSHPELHPKVRHLYPCSVSPISLCGRPISASSEFGCARVVTAKLARPSAPVLVPKSSFGPPEAFSLSFSPLYPQIRYHFPATEFAESFSPSLTHPDDPGTTLARARPNSSDFTAAERSGATHSRSPPGLDRMT</sequence>
<reference evidence="2" key="3">
    <citation type="submission" date="2021-05" db="UniProtKB">
        <authorList>
            <consortium name="EnsemblPlants"/>
        </authorList>
    </citation>
    <scope>IDENTIFICATION</scope>
    <source>
        <strain evidence="2">cv. B73</strain>
    </source>
</reference>
<dbReference type="Gramene" id="Zm00001eb341320_T001">
    <property type="protein sequence ID" value="Zm00001eb341320_P001"/>
    <property type="gene ID" value="Zm00001eb341320"/>
</dbReference>
<dbReference type="AlphaFoldDB" id="A0A804QMI9"/>
<name>A0A804QMI9_MAIZE</name>
<dbReference type="InterPro" id="IPR036969">
    <property type="entry name" value="Citrate_synthase_sf"/>
</dbReference>
<proteinExistence type="predicted"/>
<feature type="region of interest" description="Disordered" evidence="1">
    <location>
        <begin position="227"/>
        <end position="252"/>
    </location>
</feature>
<dbReference type="SUPFAM" id="SSF48256">
    <property type="entry name" value="Citrate synthase"/>
    <property type="match status" value="1"/>
</dbReference>
<dbReference type="EnsemblPlants" id="Zm00001eb341320_T001">
    <property type="protein sequence ID" value="Zm00001eb341320_P001"/>
    <property type="gene ID" value="Zm00001eb341320"/>
</dbReference>
<evidence type="ECO:0000256" key="1">
    <source>
        <dbReference type="SAM" id="MobiDB-lite"/>
    </source>
</evidence>
<feature type="compositionally biased region" description="Basic and acidic residues" evidence="1">
    <location>
        <begin position="1"/>
        <end position="10"/>
    </location>
</feature>